<dbReference type="InterPro" id="IPR020846">
    <property type="entry name" value="MFS_dom"/>
</dbReference>
<protein>
    <submittedName>
        <fullName evidence="8">MFS family arabinose efflux permease</fullName>
    </submittedName>
</protein>
<name>A0ABT9VPV6_9BACI</name>
<feature type="transmembrane region" description="Helical" evidence="6">
    <location>
        <begin position="276"/>
        <end position="301"/>
    </location>
</feature>
<evidence type="ECO:0000259" key="7">
    <source>
        <dbReference type="PROSITE" id="PS50850"/>
    </source>
</evidence>
<evidence type="ECO:0000256" key="4">
    <source>
        <dbReference type="ARBA" id="ARBA00022989"/>
    </source>
</evidence>
<feature type="transmembrane region" description="Helical" evidence="6">
    <location>
        <begin position="80"/>
        <end position="103"/>
    </location>
</feature>
<feature type="transmembrane region" description="Helical" evidence="6">
    <location>
        <begin position="45"/>
        <end position="68"/>
    </location>
</feature>
<evidence type="ECO:0000313" key="9">
    <source>
        <dbReference type="Proteomes" id="UP001225646"/>
    </source>
</evidence>
<feature type="transmembrane region" description="Helical" evidence="6">
    <location>
        <begin position="213"/>
        <end position="232"/>
    </location>
</feature>
<keyword evidence="9" id="KW-1185">Reference proteome</keyword>
<feature type="transmembrane region" description="Helical" evidence="6">
    <location>
        <begin position="21"/>
        <end position="39"/>
    </location>
</feature>
<dbReference type="Proteomes" id="UP001225646">
    <property type="component" value="Unassembled WGS sequence"/>
</dbReference>
<dbReference type="InterPro" id="IPR052714">
    <property type="entry name" value="MFS_Exporter"/>
</dbReference>
<dbReference type="EMBL" id="JAUSTR010000007">
    <property type="protein sequence ID" value="MDQ0162887.1"/>
    <property type="molecule type" value="Genomic_DNA"/>
</dbReference>
<comment type="caution">
    <text evidence="8">The sequence shown here is derived from an EMBL/GenBank/DDBJ whole genome shotgun (WGS) entry which is preliminary data.</text>
</comment>
<organism evidence="8 9">
    <name type="scientific">Aeribacillus alveayuensis</name>
    <dbReference type="NCBI Taxonomy" id="279215"/>
    <lineage>
        <taxon>Bacteria</taxon>
        <taxon>Bacillati</taxon>
        <taxon>Bacillota</taxon>
        <taxon>Bacilli</taxon>
        <taxon>Bacillales</taxon>
        <taxon>Bacillaceae</taxon>
        <taxon>Aeribacillus</taxon>
    </lineage>
</organism>
<sequence>MAAIFSRPFVSAFLYQLNIKKTISITLLFVAISMLISYGSTSIPFLIIIRVIEGAAFGIITTLLATLATSIIPTERTGEGIGFFGMATSLGASLSPALALYIYNSFSFQNILLLALVIILSVFCFSLFIKNIFIGKETKMDHSIIHDIFDKKALFPSVLVFFLCITFGAVFSFMGGLGEEVGLGAKISLFFFIFMFVMLLIRPISGKVFDRFGYKVLIYPSSISGLIGLLLLAVANHLFVLIAAAFFYGIGYGILQPTLQSWAVSLVAREKKGTANAMIFTGMDLGMALGSPIFGMVAGIFGYREMFGYSSICILFILVFYMFSSKNQKLEETKEKAVLIQKN</sequence>
<dbReference type="PANTHER" id="PTHR23531:SF1">
    <property type="entry name" value="QUINOLENE RESISTANCE PROTEIN NORA"/>
    <property type="match status" value="1"/>
</dbReference>
<keyword evidence="3 6" id="KW-0812">Transmembrane</keyword>
<comment type="subcellular location">
    <subcellularLocation>
        <location evidence="1">Cell membrane</location>
        <topology evidence="1">Multi-pass membrane protein</topology>
    </subcellularLocation>
</comment>
<dbReference type="SUPFAM" id="SSF103473">
    <property type="entry name" value="MFS general substrate transporter"/>
    <property type="match status" value="1"/>
</dbReference>
<evidence type="ECO:0000313" key="8">
    <source>
        <dbReference type="EMBL" id="MDQ0162887.1"/>
    </source>
</evidence>
<keyword evidence="2" id="KW-0813">Transport</keyword>
<feature type="transmembrane region" description="Helical" evidence="6">
    <location>
        <begin position="109"/>
        <end position="133"/>
    </location>
</feature>
<evidence type="ECO:0000256" key="1">
    <source>
        <dbReference type="ARBA" id="ARBA00004651"/>
    </source>
</evidence>
<accession>A0ABT9VPV6</accession>
<dbReference type="InterPro" id="IPR036259">
    <property type="entry name" value="MFS_trans_sf"/>
</dbReference>
<evidence type="ECO:0000256" key="5">
    <source>
        <dbReference type="ARBA" id="ARBA00023136"/>
    </source>
</evidence>
<dbReference type="InterPro" id="IPR011701">
    <property type="entry name" value="MFS"/>
</dbReference>
<dbReference type="Pfam" id="PF07690">
    <property type="entry name" value="MFS_1"/>
    <property type="match status" value="1"/>
</dbReference>
<dbReference type="Gene3D" id="1.20.1250.20">
    <property type="entry name" value="MFS general substrate transporter like domains"/>
    <property type="match status" value="2"/>
</dbReference>
<feature type="domain" description="Major facilitator superfamily (MFS) profile" evidence="7">
    <location>
        <begin position="1"/>
        <end position="328"/>
    </location>
</feature>
<reference evidence="8 9" key="1">
    <citation type="submission" date="2023-07" db="EMBL/GenBank/DDBJ databases">
        <title>Genomic Encyclopedia of Type Strains, Phase IV (KMG-IV): sequencing the most valuable type-strain genomes for metagenomic binning, comparative biology and taxonomic classification.</title>
        <authorList>
            <person name="Goeker M."/>
        </authorList>
    </citation>
    <scope>NUCLEOTIDE SEQUENCE [LARGE SCALE GENOMIC DNA]</scope>
    <source>
        <strain evidence="8 9">DSM 19092</strain>
    </source>
</reference>
<feature type="transmembrane region" description="Helical" evidence="6">
    <location>
        <begin position="154"/>
        <end position="177"/>
    </location>
</feature>
<proteinExistence type="predicted"/>
<evidence type="ECO:0000256" key="2">
    <source>
        <dbReference type="ARBA" id="ARBA00022448"/>
    </source>
</evidence>
<keyword evidence="5 6" id="KW-0472">Membrane</keyword>
<gene>
    <name evidence="8" type="ORF">J2S06_001964</name>
</gene>
<feature type="transmembrane region" description="Helical" evidence="6">
    <location>
        <begin position="183"/>
        <end position="201"/>
    </location>
</feature>
<evidence type="ECO:0000256" key="3">
    <source>
        <dbReference type="ARBA" id="ARBA00022692"/>
    </source>
</evidence>
<keyword evidence="4 6" id="KW-1133">Transmembrane helix</keyword>
<dbReference type="CDD" id="cd17489">
    <property type="entry name" value="MFS_YfcJ_like"/>
    <property type="match status" value="1"/>
</dbReference>
<feature type="transmembrane region" description="Helical" evidence="6">
    <location>
        <begin position="307"/>
        <end position="324"/>
    </location>
</feature>
<dbReference type="PROSITE" id="PS50850">
    <property type="entry name" value="MFS"/>
    <property type="match status" value="1"/>
</dbReference>
<dbReference type="PANTHER" id="PTHR23531">
    <property type="entry name" value="QUINOLENE RESISTANCE PROTEIN NORA"/>
    <property type="match status" value="1"/>
</dbReference>
<evidence type="ECO:0000256" key="6">
    <source>
        <dbReference type="SAM" id="Phobius"/>
    </source>
</evidence>